<evidence type="ECO:0000313" key="23">
    <source>
        <dbReference type="EMBL" id="KKU63100.1"/>
    </source>
</evidence>
<evidence type="ECO:0000256" key="13">
    <source>
        <dbReference type="ARBA" id="ARBA00029673"/>
    </source>
</evidence>
<evidence type="ECO:0000256" key="2">
    <source>
        <dbReference type="ARBA" id="ARBA00005582"/>
    </source>
</evidence>
<evidence type="ECO:0000256" key="10">
    <source>
        <dbReference type="ARBA" id="ARBA00024596"/>
    </source>
</evidence>
<evidence type="ECO:0000313" key="24">
    <source>
        <dbReference type="Proteomes" id="UP000034502"/>
    </source>
</evidence>
<evidence type="ECO:0000256" key="9">
    <source>
        <dbReference type="ARBA" id="ARBA00024486"/>
    </source>
</evidence>
<name>A0A0G1UZI9_9BACT</name>
<reference evidence="23 24" key="1">
    <citation type="journal article" date="2015" name="Nature">
        <title>rRNA introns, odd ribosomes, and small enigmatic genomes across a large radiation of phyla.</title>
        <authorList>
            <person name="Brown C.T."/>
            <person name="Hug L.A."/>
            <person name="Thomas B.C."/>
            <person name="Sharon I."/>
            <person name="Castelle C.J."/>
            <person name="Singh A."/>
            <person name="Wilkins M.J."/>
            <person name="Williams K.H."/>
            <person name="Banfield J.F."/>
        </authorList>
    </citation>
    <scope>NUCLEOTIDE SEQUENCE [LARGE SCALE GENOMIC DNA]</scope>
</reference>
<organism evidence="23 24">
    <name type="scientific">Candidatus Amesbacteria bacterium GW2011_GWC1_47_15</name>
    <dbReference type="NCBI Taxonomy" id="1618364"/>
    <lineage>
        <taxon>Bacteria</taxon>
        <taxon>Candidatus Amesiibacteriota</taxon>
    </lineage>
</organism>
<evidence type="ECO:0000256" key="19">
    <source>
        <dbReference type="ARBA" id="ARBA00048894"/>
    </source>
</evidence>
<dbReference type="CDD" id="cd03427">
    <property type="entry name" value="NUDIX_MTH1_Nudt1"/>
    <property type="match status" value="1"/>
</dbReference>
<dbReference type="PROSITE" id="PS51462">
    <property type="entry name" value="NUDIX"/>
    <property type="match status" value="1"/>
</dbReference>
<evidence type="ECO:0000256" key="15">
    <source>
        <dbReference type="ARBA" id="ARBA00030682"/>
    </source>
</evidence>
<keyword evidence="4" id="KW-0479">Metal-binding</keyword>
<dbReference type="GO" id="GO:0008828">
    <property type="term" value="F:dATP diphosphatase activity"/>
    <property type="evidence" value="ECO:0007669"/>
    <property type="project" value="UniProtKB-EC"/>
</dbReference>
<proteinExistence type="inferred from homology"/>
<dbReference type="SUPFAM" id="SSF55811">
    <property type="entry name" value="Nudix"/>
    <property type="match status" value="1"/>
</dbReference>
<dbReference type="PANTHER" id="PTHR43758">
    <property type="entry name" value="7,8-DIHYDRO-8-OXOGUANINE TRIPHOSPHATASE"/>
    <property type="match status" value="1"/>
</dbReference>
<comment type="subunit">
    <text evidence="3">Monomer.</text>
</comment>
<evidence type="ECO:0000256" key="4">
    <source>
        <dbReference type="ARBA" id="ARBA00022723"/>
    </source>
</evidence>
<comment type="caution">
    <text evidence="23">The sequence shown here is derived from an EMBL/GenBank/DDBJ whole genome shotgun (WGS) entry which is preliminary data.</text>
</comment>
<dbReference type="InterPro" id="IPR020084">
    <property type="entry name" value="NUDIX_hydrolase_CS"/>
</dbReference>
<sequence>MNLAEMISTRAQDLQLATWCIPLRGKEEVLLAMKKRGFGAGFWNASGGKIKPGEEPAFAAAREALEELGIAVSNLLPVAKIEFYFVNKPEWGQRVIGYTTREWSGEPEETEEMSPKWFNYEEVPYGQMWADDRIWLPMVLAGKKVEGEFLFGDDNNILEYNLREVMELTESSKV</sequence>
<evidence type="ECO:0000256" key="18">
    <source>
        <dbReference type="ARBA" id="ARBA00048002"/>
    </source>
</evidence>
<comment type="similarity">
    <text evidence="2">Belongs to the Nudix hydrolase family.</text>
</comment>
<feature type="domain" description="Nudix hydrolase" evidence="22">
    <location>
        <begin position="13"/>
        <end position="141"/>
    </location>
</feature>
<evidence type="ECO:0000256" key="14">
    <source>
        <dbReference type="ARBA" id="ARBA00030634"/>
    </source>
</evidence>
<evidence type="ECO:0000256" key="12">
    <source>
        <dbReference type="ARBA" id="ARBA00026218"/>
    </source>
</evidence>
<dbReference type="Proteomes" id="UP000034502">
    <property type="component" value="Unassembled WGS sequence"/>
</dbReference>
<comment type="function">
    <text evidence="21">Oxidized purine nucleoside triphosphate hydrolase which is a prominent sanitizer of the oxidized nucleotide pool. Catalyzes the hydrolysis of 2-oxo-dATP (2-hydroxy-dATP) into 2-oxo-dAMP. Also has a significant hydrolase activity toward 2-oxo-ATP, 8-oxo-dGTP and 8-oxo-dATP. Through the hydrolysis of oxidized purine nucleoside triphosphates, prevents their incorporation into DNA and the subsequent transversions A:T to C:G and G:C to T:A. Also catalyzes the hydrolysis of methylated purine nucleoside triphosphate preventing their integration into DNA. Through this antimutagenic activity protects cells from oxidative stress.</text>
</comment>
<evidence type="ECO:0000256" key="21">
    <source>
        <dbReference type="ARBA" id="ARBA00053094"/>
    </source>
</evidence>
<evidence type="ECO:0000256" key="6">
    <source>
        <dbReference type="ARBA" id="ARBA00022842"/>
    </source>
</evidence>
<dbReference type="PANTHER" id="PTHR43758:SF2">
    <property type="entry name" value="OXIDIZED PURINE NUCLEOSIDE TRIPHOSPHATE HYDROLASE"/>
    <property type="match status" value="1"/>
</dbReference>
<evidence type="ECO:0000256" key="3">
    <source>
        <dbReference type="ARBA" id="ARBA00011245"/>
    </source>
</evidence>
<comment type="catalytic activity">
    <reaction evidence="18">
        <text>N(6)-methyl-ATP + H2O = N(6)-methyl-AMP + diphosphate + H(+)</text>
        <dbReference type="Rhea" id="RHEA:67608"/>
        <dbReference type="ChEBI" id="CHEBI:15377"/>
        <dbReference type="ChEBI" id="CHEBI:15378"/>
        <dbReference type="ChEBI" id="CHEBI:33019"/>
        <dbReference type="ChEBI" id="CHEBI:144842"/>
        <dbReference type="ChEBI" id="CHEBI:172873"/>
    </reaction>
    <physiologicalReaction direction="left-to-right" evidence="18">
        <dbReference type="Rhea" id="RHEA:67609"/>
    </physiologicalReaction>
</comment>
<accession>A0A0G1UZI9</accession>
<comment type="catalytic activity">
    <reaction evidence="9">
        <text>8-oxo-dGTP + H2O = 8-oxo-dGMP + diphosphate + H(+)</text>
        <dbReference type="Rhea" id="RHEA:31575"/>
        <dbReference type="ChEBI" id="CHEBI:15377"/>
        <dbReference type="ChEBI" id="CHEBI:15378"/>
        <dbReference type="ChEBI" id="CHEBI:33019"/>
        <dbReference type="ChEBI" id="CHEBI:63224"/>
        <dbReference type="ChEBI" id="CHEBI:77896"/>
    </reaction>
    <physiologicalReaction direction="left-to-right" evidence="9">
        <dbReference type="Rhea" id="RHEA:31576"/>
    </physiologicalReaction>
</comment>
<evidence type="ECO:0000256" key="1">
    <source>
        <dbReference type="ARBA" id="ARBA00001946"/>
    </source>
</evidence>
<dbReference type="STRING" id="1618364.UX86_C0034G0007"/>
<dbReference type="GO" id="GO:0042262">
    <property type="term" value="P:DNA protection"/>
    <property type="evidence" value="ECO:0007669"/>
    <property type="project" value="InterPro"/>
</dbReference>
<evidence type="ECO:0000256" key="17">
    <source>
        <dbReference type="ARBA" id="ARBA00032071"/>
    </source>
</evidence>
<comment type="catalytic activity">
    <reaction evidence="7">
        <text>8-oxo-dATP + H2O = 8-oxo-dAMP + diphosphate + H(+)</text>
        <dbReference type="Rhea" id="RHEA:65396"/>
        <dbReference type="ChEBI" id="CHEBI:15377"/>
        <dbReference type="ChEBI" id="CHEBI:15378"/>
        <dbReference type="ChEBI" id="CHEBI:33019"/>
        <dbReference type="ChEBI" id="CHEBI:71361"/>
        <dbReference type="ChEBI" id="CHEBI:172871"/>
    </reaction>
    <physiologicalReaction direction="left-to-right" evidence="7">
        <dbReference type="Rhea" id="RHEA:65397"/>
    </physiologicalReaction>
</comment>
<dbReference type="PRINTS" id="PR01403">
    <property type="entry name" value="8OXTPHPHTASE"/>
</dbReference>
<evidence type="ECO:0000256" key="20">
    <source>
        <dbReference type="ARBA" id="ARBA00049032"/>
    </source>
</evidence>
<dbReference type="EC" id="3.6.1.56" evidence="11"/>
<dbReference type="GO" id="GO:0005737">
    <property type="term" value="C:cytoplasm"/>
    <property type="evidence" value="ECO:0007669"/>
    <property type="project" value="TreeGrafter"/>
</dbReference>
<comment type="catalytic activity">
    <reaction evidence="8">
        <text>2-oxo-dATP + H2O = 2-oxo-dAMP + diphosphate + H(+)</text>
        <dbReference type="Rhea" id="RHEA:31583"/>
        <dbReference type="ChEBI" id="CHEBI:15377"/>
        <dbReference type="ChEBI" id="CHEBI:15378"/>
        <dbReference type="ChEBI" id="CHEBI:33019"/>
        <dbReference type="ChEBI" id="CHEBI:63212"/>
        <dbReference type="ChEBI" id="CHEBI:77897"/>
        <dbReference type="EC" id="3.6.1.56"/>
    </reaction>
    <physiologicalReaction direction="left-to-right" evidence="8">
        <dbReference type="Rhea" id="RHEA:31584"/>
    </physiologicalReaction>
</comment>
<dbReference type="InterPro" id="IPR003563">
    <property type="entry name" value="8ODP"/>
</dbReference>
<dbReference type="EMBL" id="LCNU01000034">
    <property type="protein sequence ID" value="KKU63100.1"/>
    <property type="molecule type" value="Genomic_DNA"/>
</dbReference>
<dbReference type="AlphaFoldDB" id="A0A0G1UZI9"/>
<dbReference type="InterPro" id="IPR015797">
    <property type="entry name" value="NUDIX_hydrolase-like_dom_sf"/>
</dbReference>
<dbReference type="GO" id="GO:0046872">
    <property type="term" value="F:metal ion binding"/>
    <property type="evidence" value="ECO:0007669"/>
    <property type="project" value="UniProtKB-KW"/>
</dbReference>
<evidence type="ECO:0000256" key="8">
    <source>
        <dbReference type="ARBA" id="ARBA00024459"/>
    </source>
</evidence>
<evidence type="ECO:0000256" key="16">
    <source>
        <dbReference type="ARBA" id="ARBA00031927"/>
    </source>
</evidence>
<dbReference type="Pfam" id="PF00293">
    <property type="entry name" value="NUDIX"/>
    <property type="match status" value="1"/>
</dbReference>
<keyword evidence="6" id="KW-0460">Magnesium</keyword>
<evidence type="ECO:0000259" key="22">
    <source>
        <dbReference type="PROSITE" id="PS51462"/>
    </source>
</evidence>
<dbReference type="GO" id="GO:0008413">
    <property type="term" value="F:8-oxo-7,8-dihydroguanosine triphosphate pyrophosphatase activity"/>
    <property type="evidence" value="ECO:0007669"/>
    <property type="project" value="InterPro"/>
</dbReference>
<protein>
    <recommendedName>
        <fullName evidence="12">Oxidized purine nucleoside triphosphate hydrolase</fullName>
        <ecNumber evidence="11">3.6.1.56</ecNumber>
    </recommendedName>
    <alternativeName>
        <fullName evidence="16">2-hydroxy-dATP diphosphatase</fullName>
    </alternativeName>
    <alternativeName>
        <fullName evidence="15">7,8-dihydro-8-oxoguanine triphosphatase</fullName>
    </alternativeName>
    <alternativeName>
        <fullName evidence="14">8-oxo-dGTPase</fullName>
    </alternativeName>
    <alternativeName>
        <fullName evidence="17">Methylated purine nucleoside triphosphate hydrolase</fullName>
    </alternativeName>
    <alternativeName>
        <fullName evidence="13">Nucleoside diphosphate-linked moiety X motif 1</fullName>
    </alternativeName>
</protein>
<evidence type="ECO:0000256" key="5">
    <source>
        <dbReference type="ARBA" id="ARBA00022801"/>
    </source>
</evidence>
<dbReference type="PROSITE" id="PS00893">
    <property type="entry name" value="NUDIX_BOX"/>
    <property type="match status" value="1"/>
</dbReference>
<comment type="catalytic activity">
    <reaction evidence="10">
        <text>2-oxo-ATP + H2O = 2-oxo-AMP + diphosphate + H(+)</text>
        <dbReference type="Rhea" id="RHEA:67392"/>
        <dbReference type="ChEBI" id="CHEBI:15377"/>
        <dbReference type="ChEBI" id="CHEBI:15378"/>
        <dbReference type="ChEBI" id="CHEBI:33019"/>
        <dbReference type="ChEBI" id="CHEBI:71395"/>
        <dbReference type="ChEBI" id="CHEBI:172878"/>
    </reaction>
    <physiologicalReaction direction="left-to-right" evidence="10">
        <dbReference type="Rhea" id="RHEA:67393"/>
    </physiologicalReaction>
</comment>
<evidence type="ECO:0000256" key="7">
    <source>
        <dbReference type="ARBA" id="ARBA00024448"/>
    </source>
</evidence>
<comment type="catalytic activity">
    <reaction evidence="20">
        <text>N(6)-methyl-dATP + H2O = N(6)-methyl-dAMP + diphosphate + H(+)</text>
        <dbReference type="Rhea" id="RHEA:67604"/>
        <dbReference type="ChEBI" id="CHEBI:15377"/>
        <dbReference type="ChEBI" id="CHEBI:15378"/>
        <dbReference type="ChEBI" id="CHEBI:33019"/>
        <dbReference type="ChEBI" id="CHEBI:169976"/>
        <dbReference type="ChEBI" id="CHEBI:172872"/>
    </reaction>
    <physiologicalReaction direction="left-to-right" evidence="20">
        <dbReference type="Rhea" id="RHEA:67605"/>
    </physiologicalReaction>
</comment>
<dbReference type="InterPro" id="IPR000086">
    <property type="entry name" value="NUDIX_hydrolase_dom"/>
</dbReference>
<gene>
    <name evidence="23" type="ORF">UX86_C0034G0007</name>
</gene>
<dbReference type="Gene3D" id="3.90.79.10">
    <property type="entry name" value="Nucleoside Triphosphate Pyrophosphohydrolase"/>
    <property type="match status" value="1"/>
</dbReference>
<comment type="cofactor">
    <cofactor evidence="1">
        <name>Mg(2+)</name>
        <dbReference type="ChEBI" id="CHEBI:18420"/>
    </cofactor>
</comment>
<comment type="catalytic activity">
    <reaction evidence="19">
        <text>O(6)-methyl-dGTP + H2O = O(6)-methyl-dGMP + diphosphate + H(+)</text>
        <dbReference type="Rhea" id="RHEA:67600"/>
        <dbReference type="ChEBI" id="CHEBI:15377"/>
        <dbReference type="ChEBI" id="CHEBI:15378"/>
        <dbReference type="ChEBI" id="CHEBI:33019"/>
        <dbReference type="ChEBI" id="CHEBI:169974"/>
        <dbReference type="ChEBI" id="CHEBI:169975"/>
    </reaction>
    <physiologicalReaction direction="left-to-right" evidence="19">
        <dbReference type="Rhea" id="RHEA:67601"/>
    </physiologicalReaction>
</comment>
<evidence type="ECO:0000256" key="11">
    <source>
        <dbReference type="ARBA" id="ARBA00026103"/>
    </source>
</evidence>
<keyword evidence="5 23" id="KW-0378">Hydrolase</keyword>